<evidence type="ECO:0000256" key="12">
    <source>
        <dbReference type="ARBA" id="ARBA00032533"/>
    </source>
</evidence>
<comment type="subcellular location">
    <subcellularLocation>
        <location evidence="1">Nucleus</location>
    </subcellularLocation>
</comment>
<evidence type="ECO:0000259" key="15">
    <source>
        <dbReference type="PROSITE" id="PS51044"/>
    </source>
</evidence>
<dbReference type="PANTHER" id="PTHR21330">
    <property type="entry name" value="E3 SUMO-PROTEIN LIGASE NSE2"/>
    <property type="match status" value="1"/>
</dbReference>
<evidence type="ECO:0000256" key="3">
    <source>
        <dbReference type="ARBA" id="ARBA00008212"/>
    </source>
</evidence>
<accession>A0A182MR03</accession>
<evidence type="ECO:0000313" key="17">
    <source>
        <dbReference type="Proteomes" id="UP000075883"/>
    </source>
</evidence>
<keyword evidence="9" id="KW-0862">Zinc</keyword>
<evidence type="ECO:0000256" key="2">
    <source>
        <dbReference type="ARBA" id="ARBA00004718"/>
    </source>
</evidence>
<evidence type="ECO:0000256" key="13">
    <source>
        <dbReference type="PROSITE-ProRule" id="PRU00452"/>
    </source>
</evidence>
<keyword evidence="7 13" id="KW-0863">Zinc-finger</keyword>
<dbReference type="Pfam" id="PF11789">
    <property type="entry name" value="zf-Nse"/>
    <property type="match status" value="1"/>
</dbReference>
<keyword evidence="17" id="KW-1185">Reference proteome</keyword>
<evidence type="ECO:0000256" key="11">
    <source>
        <dbReference type="ARBA" id="ARBA00031731"/>
    </source>
</evidence>
<dbReference type="GO" id="GO:0000724">
    <property type="term" value="P:double-strand break repair via homologous recombination"/>
    <property type="evidence" value="ECO:0007669"/>
    <property type="project" value="InterPro"/>
</dbReference>
<name>A0A182MR03_9DIPT</name>
<reference evidence="17" key="1">
    <citation type="submission" date="2013-09" db="EMBL/GenBank/DDBJ databases">
        <title>The Genome Sequence of Anopheles culicifacies species A.</title>
        <authorList>
            <consortium name="The Broad Institute Genomics Platform"/>
            <person name="Neafsey D.E."/>
            <person name="Besansky N."/>
            <person name="Howell P."/>
            <person name="Walton C."/>
            <person name="Young S.K."/>
            <person name="Zeng Q."/>
            <person name="Gargeya S."/>
            <person name="Fitzgerald M."/>
            <person name="Haas B."/>
            <person name="Abouelleil A."/>
            <person name="Allen A.W."/>
            <person name="Alvarado L."/>
            <person name="Arachchi H.M."/>
            <person name="Berlin A.M."/>
            <person name="Chapman S.B."/>
            <person name="Gainer-Dewar J."/>
            <person name="Goldberg J."/>
            <person name="Griggs A."/>
            <person name="Gujja S."/>
            <person name="Hansen M."/>
            <person name="Howarth C."/>
            <person name="Imamovic A."/>
            <person name="Ireland A."/>
            <person name="Larimer J."/>
            <person name="McCowan C."/>
            <person name="Murphy C."/>
            <person name="Pearson M."/>
            <person name="Poon T.W."/>
            <person name="Priest M."/>
            <person name="Roberts A."/>
            <person name="Saif S."/>
            <person name="Shea T."/>
            <person name="Sisk P."/>
            <person name="Sykes S."/>
            <person name="Wortman J."/>
            <person name="Nusbaum C."/>
            <person name="Birren B."/>
        </authorList>
    </citation>
    <scope>NUCLEOTIDE SEQUENCE [LARGE SCALE GENOMIC DNA]</scope>
    <source>
        <strain evidence="17">A-37</strain>
    </source>
</reference>
<dbReference type="STRING" id="139723.A0A182MR03"/>
<dbReference type="PROSITE" id="PS51044">
    <property type="entry name" value="ZF_SP_RING"/>
    <property type="match status" value="1"/>
</dbReference>
<dbReference type="CDD" id="cd16651">
    <property type="entry name" value="SPL-RING_NSE2"/>
    <property type="match status" value="1"/>
</dbReference>
<sequence length="202" mass="23405">MNMLEANMRVVTDSINNTVRLAAEFGDESTKDLKLYTSLVERLCIIESKMANHRKALGESAREQTVESFDQCYESKLDNKKPQVRGHKRYKEFVQFAKPLLNPSLDEQSTQERNDGDDDLVIEGDDSNSIDPITKRPMEVPVRNKQCNHVYEKSSIEQLLEQNPRVRCPVMGCPAKQYVQRQFLEVDTRLQKQLMRERAARL</sequence>
<dbReference type="SUPFAM" id="SSF57850">
    <property type="entry name" value="RING/U-box"/>
    <property type="match status" value="1"/>
</dbReference>
<keyword evidence="10" id="KW-0539">Nucleus</keyword>
<dbReference type="EnsemblMetazoa" id="ACUA024180-RA">
    <property type="protein sequence ID" value="ACUA024180-PA"/>
    <property type="gene ID" value="ACUA024180"/>
</dbReference>
<dbReference type="VEuPathDB" id="VectorBase:ACUA024180"/>
<protein>
    <recommendedName>
        <fullName evidence="4">E3 SUMO-protein ligase NSE2</fullName>
    </recommendedName>
    <alternativeName>
        <fullName evidence="11">E3 SUMO-protein transferase NSE2</fullName>
    </alternativeName>
    <alternativeName>
        <fullName evidence="12">Non-structural maintenance of chromosomes element 2 homolog</fullName>
    </alternativeName>
</protein>
<evidence type="ECO:0000256" key="10">
    <source>
        <dbReference type="ARBA" id="ARBA00023242"/>
    </source>
</evidence>
<dbReference type="GO" id="GO:0061665">
    <property type="term" value="F:SUMO ligase activity"/>
    <property type="evidence" value="ECO:0007669"/>
    <property type="project" value="TreeGrafter"/>
</dbReference>
<dbReference type="GO" id="GO:0005634">
    <property type="term" value="C:nucleus"/>
    <property type="evidence" value="ECO:0007669"/>
    <property type="project" value="UniProtKB-SubCell"/>
</dbReference>
<dbReference type="UniPathway" id="UPA00886"/>
<evidence type="ECO:0000256" key="6">
    <source>
        <dbReference type="ARBA" id="ARBA00022723"/>
    </source>
</evidence>
<proteinExistence type="inferred from homology"/>
<evidence type="ECO:0000256" key="14">
    <source>
        <dbReference type="SAM" id="MobiDB-lite"/>
    </source>
</evidence>
<evidence type="ECO:0000256" key="1">
    <source>
        <dbReference type="ARBA" id="ARBA00004123"/>
    </source>
</evidence>
<evidence type="ECO:0000256" key="4">
    <source>
        <dbReference type="ARBA" id="ARBA00020923"/>
    </source>
</evidence>
<dbReference type="GO" id="GO:0016925">
    <property type="term" value="P:protein sumoylation"/>
    <property type="evidence" value="ECO:0007669"/>
    <property type="project" value="UniProtKB-UniPathway"/>
</dbReference>
<dbReference type="InterPro" id="IPR013083">
    <property type="entry name" value="Znf_RING/FYVE/PHD"/>
</dbReference>
<evidence type="ECO:0000256" key="5">
    <source>
        <dbReference type="ARBA" id="ARBA00022679"/>
    </source>
</evidence>
<dbReference type="EMBL" id="AXCM01005915">
    <property type="status" value="NOT_ANNOTATED_CDS"/>
    <property type="molecule type" value="Genomic_DNA"/>
</dbReference>
<evidence type="ECO:0000256" key="7">
    <source>
        <dbReference type="ARBA" id="ARBA00022771"/>
    </source>
</evidence>
<organism evidence="16 17">
    <name type="scientific">Anopheles culicifacies</name>
    <dbReference type="NCBI Taxonomy" id="139723"/>
    <lineage>
        <taxon>Eukaryota</taxon>
        <taxon>Metazoa</taxon>
        <taxon>Ecdysozoa</taxon>
        <taxon>Arthropoda</taxon>
        <taxon>Hexapoda</taxon>
        <taxon>Insecta</taxon>
        <taxon>Pterygota</taxon>
        <taxon>Neoptera</taxon>
        <taxon>Endopterygota</taxon>
        <taxon>Diptera</taxon>
        <taxon>Nematocera</taxon>
        <taxon>Culicoidea</taxon>
        <taxon>Culicidae</taxon>
        <taxon>Anophelinae</taxon>
        <taxon>Anopheles</taxon>
        <taxon>culicifacies species complex</taxon>
    </lineage>
</organism>
<reference evidence="16" key="2">
    <citation type="submission" date="2020-05" db="UniProtKB">
        <authorList>
            <consortium name="EnsemblMetazoa"/>
        </authorList>
    </citation>
    <scope>IDENTIFICATION</scope>
    <source>
        <strain evidence="16">A-37</strain>
    </source>
</reference>
<comment type="pathway">
    <text evidence="2">Protein modification; protein sumoylation.</text>
</comment>
<evidence type="ECO:0000313" key="16">
    <source>
        <dbReference type="EnsemblMetazoa" id="ACUA024180-PA"/>
    </source>
</evidence>
<feature type="compositionally biased region" description="Acidic residues" evidence="14">
    <location>
        <begin position="115"/>
        <end position="128"/>
    </location>
</feature>
<comment type="similarity">
    <text evidence="3">Belongs to the NSE2 family.</text>
</comment>
<dbReference type="Gene3D" id="3.30.40.10">
    <property type="entry name" value="Zinc/RING finger domain, C3HC4 (zinc finger)"/>
    <property type="match status" value="1"/>
</dbReference>
<dbReference type="GO" id="GO:0008270">
    <property type="term" value="F:zinc ion binding"/>
    <property type="evidence" value="ECO:0007669"/>
    <property type="project" value="UniProtKB-KW"/>
</dbReference>
<feature type="region of interest" description="Disordered" evidence="14">
    <location>
        <begin position="104"/>
        <end position="134"/>
    </location>
</feature>
<evidence type="ECO:0000256" key="8">
    <source>
        <dbReference type="ARBA" id="ARBA00022786"/>
    </source>
</evidence>
<dbReference type="Proteomes" id="UP000075883">
    <property type="component" value="Unassembled WGS sequence"/>
</dbReference>
<dbReference type="InterPro" id="IPR004181">
    <property type="entry name" value="Znf_MIZ"/>
</dbReference>
<feature type="domain" description="SP-RING-type" evidence="15">
    <location>
        <begin position="116"/>
        <end position="199"/>
    </location>
</feature>
<dbReference type="InterPro" id="IPR026846">
    <property type="entry name" value="Nse2(Mms21)"/>
</dbReference>
<dbReference type="AlphaFoldDB" id="A0A182MR03"/>
<dbReference type="GO" id="GO:0030915">
    <property type="term" value="C:Smc5-Smc6 complex"/>
    <property type="evidence" value="ECO:0007669"/>
    <property type="project" value="InterPro"/>
</dbReference>
<evidence type="ECO:0000256" key="9">
    <source>
        <dbReference type="ARBA" id="ARBA00022833"/>
    </source>
</evidence>
<keyword evidence="6" id="KW-0479">Metal-binding</keyword>
<keyword evidence="8" id="KW-0833">Ubl conjugation pathway</keyword>
<dbReference type="PANTHER" id="PTHR21330:SF1">
    <property type="entry name" value="E3 SUMO-PROTEIN LIGASE NSE2"/>
    <property type="match status" value="1"/>
</dbReference>
<keyword evidence="5" id="KW-0808">Transferase</keyword>